<dbReference type="Pfam" id="PF13175">
    <property type="entry name" value="AAA_15"/>
    <property type="match status" value="1"/>
</dbReference>
<evidence type="ECO:0000313" key="3">
    <source>
        <dbReference type="EMBL" id="GGB51851.1"/>
    </source>
</evidence>
<dbReference type="InterPro" id="IPR041685">
    <property type="entry name" value="AAA_GajA/Old/RecF-like"/>
</dbReference>
<gene>
    <name evidence="3" type="ORF">GCM10011409_31770</name>
</gene>
<keyword evidence="3" id="KW-0540">Nuclease</keyword>
<keyword evidence="3" id="KW-0378">Hydrolase</keyword>
<accession>A0A9W5X6X1</accession>
<feature type="domain" description="OLD protein-like TOPRIM" evidence="2">
    <location>
        <begin position="467"/>
        <end position="535"/>
    </location>
</feature>
<feature type="domain" description="Endonuclease GajA/Old nuclease/RecF-like AAA" evidence="1">
    <location>
        <begin position="1"/>
        <end position="399"/>
    </location>
</feature>
<protein>
    <submittedName>
        <fullName evidence="3">ATP-dependent endonuclease</fullName>
    </submittedName>
</protein>
<keyword evidence="3" id="KW-0255">Endonuclease</keyword>
<dbReference type="InterPro" id="IPR027417">
    <property type="entry name" value="P-loop_NTPase"/>
</dbReference>
<dbReference type="InterPro" id="IPR034139">
    <property type="entry name" value="TOPRIM_OLD"/>
</dbReference>
<name>A0A9W5X6X1_9BACI</name>
<organism evidence="3 4">
    <name type="scientific">Lentibacillus populi</name>
    <dbReference type="NCBI Taxonomy" id="1827502"/>
    <lineage>
        <taxon>Bacteria</taxon>
        <taxon>Bacillati</taxon>
        <taxon>Bacillota</taxon>
        <taxon>Bacilli</taxon>
        <taxon>Bacillales</taxon>
        <taxon>Bacillaceae</taxon>
        <taxon>Lentibacillus</taxon>
    </lineage>
</organism>
<dbReference type="PANTHER" id="PTHR43581">
    <property type="entry name" value="ATP/GTP PHOSPHATASE"/>
    <property type="match status" value="1"/>
</dbReference>
<dbReference type="Pfam" id="PF20469">
    <property type="entry name" value="OLD-like_TOPRIM"/>
    <property type="match status" value="1"/>
</dbReference>
<proteinExistence type="predicted"/>
<dbReference type="Gene3D" id="3.40.50.300">
    <property type="entry name" value="P-loop containing nucleotide triphosphate hydrolases"/>
    <property type="match status" value="1"/>
</dbReference>
<dbReference type="InterPro" id="IPR051396">
    <property type="entry name" value="Bact_Antivir_Def_Nuclease"/>
</dbReference>
<evidence type="ECO:0000259" key="1">
    <source>
        <dbReference type="Pfam" id="PF13175"/>
    </source>
</evidence>
<dbReference type="EMBL" id="BMJD01000030">
    <property type="protein sequence ID" value="GGB51851.1"/>
    <property type="molecule type" value="Genomic_DNA"/>
</dbReference>
<reference evidence="3" key="1">
    <citation type="journal article" date="2014" name="Int. J. Syst. Evol. Microbiol.">
        <title>Complete genome sequence of Corynebacterium casei LMG S-19264T (=DSM 44701T), isolated from a smear-ripened cheese.</title>
        <authorList>
            <consortium name="US DOE Joint Genome Institute (JGI-PGF)"/>
            <person name="Walter F."/>
            <person name="Albersmeier A."/>
            <person name="Kalinowski J."/>
            <person name="Ruckert C."/>
        </authorList>
    </citation>
    <scope>NUCLEOTIDE SEQUENCE</scope>
    <source>
        <strain evidence="3">CGMCC 1.15454</strain>
    </source>
</reference>
<reference evidence="3" key="2">
    <citation type="submission" date="2020-09" db="EMBL/GenBank/DDBJ databases">
        <authorList>
            <person name="Sun Q."/>
            <person name="Zhou Y."/>
        </authorList>
    </citation>
    <scope>NUCLEOTIDE SEQUENCE</scope>
    <source>
        <strain evidence="3">CGMCC 1.15454</strain>
    </source>
</reference>
<evidence type="ECO:0000313" key="4">
    <source>
        <dbReference type="Proteomes" id="UP000621492"/>
    </source>
</evidence>
<dbReference type="CDD" id="cd01026">
    <property type="entry name" value="TOPRIM_OLD"/>
    <property type="match status" value="1"/>
</dbReference>
<dbReference type="Proteomes" id="UP000621492">
    <property type="component" value="Unassembled WGS sequence"/>
</dbReference>
<evidence type="ECO:0000259" key="2">
    <source>
        <dbReference type="Pfam" id="PF20469"/>
    </source>
</evidence>
<dbReference type="AlphaFoldDB" id="A0A9W5X6X1"/>
<dbReference type="SUPFAM" id="SSF52540">
    <property type="entry name" value="P-loop containing nucleoside triphosphate hydrolases"/>
    <property type="match status" value="1"/>
</dbReference>
<dbReference type="PANTHER" id="PTHR43581:SF4">
    <property type="entry name" value="ATP_GTP PHOSPHATASE"/>
    <property type="match status" value="1"/>
</dbReference>
<dbReference type="RefSeq" id="WP_286171196.1">
    <property type="nucleotide sequence ID" value="NZ_BMJD01000030.1"/>
</dbReference>
<dbReference type="GO" id="GO:0004519">
    <property type="term" value="F:endonuclease activity"/>
    <property type="evidence" value="ECO:0007669"/>
    <property type="project" value="UniProtKB-KW"/>
</dbReference>
<sequence>MKLHSLRIQGFRRHIDTKIVFSNATFLIGENNIGKSSVLKALEYLLTDTKKIPADEFFSTYSEDTGDHTYLTDEIILTAEFRNLPSNAKDWRGFKGRLLKYDITDTPDETGYMVVYKKIFKPNKDYVVEMREYEKSLKEEFKDCKTLQDFIDSGLSANIINELFPTEDVNKALTKSSKVYKSVITIDDLYNIDESIEKWVENPGGIPGNVLVKLPKFLLIPAQDKIDEISGSSGALKKTLNSLFEDVRDASDHFSKVQHYLSLLQQELNPEDGDTEFGKMMIELNRILSDVFPSTKLLAATNLSDAEVIKPKFDIEMSSNTKTPIQNQGTGVIRSAVFAMLRYRSLRENTDSRPLLIGFEEPEIYLHPNAANQMRDTIYELASSGNNQIVCTTHSTFMIDLGRKPSQILNSLSEKEIMFEKENDRYSVSKVVSNPFNISQAFKKLQGDERSYMKMLVKMDDNMSKVFFAKNVLIVEGDTEEIVFKETITRMPPEIKKYMQHNWEIVKARGKATIISLVKYLHSLGIQPYVIHDADEEKDGARKFNDHIVSALGDNGRQFMVRNCIEDVLGYTASSSDKPFKAYEFISREWGEDWNSIPTNWTEIVQQIFSLSIVNGKVEIEDRRVNEEVEVKS</sequence>
<comment type="caution">
    <text evidence="3">The sequence shown here is derived from an EMBL/GenBank/DDBJ whole genome shotgun (WGS) entry which is preliminary data.</text>
</comment>
<keyword evidence="4" id="KW-1185">Reference proteome</keyword>